<dbReference type="InterPro" id="IPR036458">
    <property type="entry name" value="Na:dicarbo_symporter_sf"/>
</dbReference>
<accession>A0A485KQU2</accession>
<feature type="transmembrane region" description="Helical" evidence="7">
    <location>
        <begin position="120"/>
        <end position="140"/>
    </location>
</feature>
<evidence type="ECO:0000313" key="11">
    <source>
        <dbReference type="Proteomes" id="UP000332933"/>
    </source>
</evidence>
<organism evidence="10 11">
    <name type="scientific">Aphanomyces stellatus</name>
    <dbReference type="NCBI Taxonomy" id="120398"/>
    <lineage>
        <taxon>Eukaryota</taxon>
        <taxon>Sar</taxon>
        <taxon>Stramenopiles</taxon>
        <taxon>Oomycota</taxon>
        <taxon>Saprolegniomycetes</taxon>
        <taxon>Saprolegniales</taxon>
        <taxon>Verrucalvaceae</taxon>
        <taxon>Aphanomyces</taxon>
    </lineage>
</organism>
<keyword evidence="4 7" id="KW-0812">Transmembrane</keyword>
<dbReference type="GO" id="GO:0005886">
    <property type="term" value="C:plasma membrane"/>
    <property type="evidence" value="ECO:0007669"/>
    <property type="project" value="UniProtKB-SubCell"/>
</dbReference>
<keyword evidence="11" id="KW-1185">Reference proteome</keyword>
<feature type="transmembrane region" description="Helical" evidence="7">
    <location>
        <begin position="463"/>
        <end position="485"/>
    </location>
</feature>
<dbReference type="Pfam" id="PF00375">
    <property type="entry name" value="SDF"/>
    <property type="match status" value="1"/>
</dbReference>
<evidence type="ECO:0000256" key="1">
    <source>
        <dbReference type="ARBA" id="ARBA00004651"/>
    </source>
</evidence>
<protein>
    <recommendedName>
        <fullName evidence="7">Amino acid transporter</fullName>
    </recommendedName>
</protein>
<evidence type="ECO:0000256" key="5">
    <source>
        <dbReference type="ARBA" id="ARBA00022989"/>
    </source>
</evidence>
<reference evidence="10 11" key="1">
    <citation type="submission" date="2019-03" db="EMBL/GenBank/DDBJ databases">
        <authorList>
            <person name="Gaulin E."/>
            <person name="Dumas B."/>
        </authorList>
    </citation>
    <scope>NUCLEOTIDE SEQUENCE [LARGE SCALE GENOMIC DNA]</scope>
    <source>
        <strain evidence="10">CBS 568.67</strain>
    </source>
</reference>
<keyword evidence="2 7" id="KW-0813">Transport</keyword>
<dbReference type="EMBL" id="VJMH01005218">
    <property type="protein sequence ID" value="KAF0698828.1"/>
    <property type="molecule type" value="Genomic_DNA"/>
</dbReference>
<feature type="transmembrane region" description="Helical" evidence="7">
    <location>
        <begin position="431"/>
        <end position="451"/>
    </location>
</feature>
<dbReference type="SUPFAM" id="SSF118215">
    <property type="entry name" value="Proton glutamate symport protein"/>
    <property type="match status" value="1"/>
</dbReference>
<dbReference type="PRINTS" id="PR00173">
    <property type="entry name" value="EDTRNSPORT"/>
</dbReference>
<dbReference type="Proteomes" id="UP000332933">
    <property type="component" value="Unassembled WGS sequence"/>
</dbReference>
<keyword evidence="6 7" id="KW-0472">Membrane</keyword>
<dbReference type="AlphaFoldDB" id="A0A485KQU2"/>
<evidence type="ECO:0000256" key="3">
    <source>
        <dbReference type="ARBA" id="ARBA00022475"/>
    </source>
</evidence>
<sequence length="590" mass="62877">MHNPYPGEPKPARPGVLLFDGSPTVYRGSFTTTPSSKVSSSARNIPHDAGNVRTNFMSNGRNGQPTPPAPFTIPQPYSSVNVPYDSYLESPTAMLPPDQPTKGLKPPAHDQDFPAPHFHAMYVVLGAVIGVAVGLGVYYAKIGPEWQKVVALPGDLFVRALRCLIVPLVLCIMTIVVAEAVALGRSSLLRWRTLVPYITSSTLATLQGFGLALVFKTYFARSVGTAAAAAAGDTYDLVLTCNGNTSTLMALANGSVACLPSTTANATAFFHAVHQAAATTSAAASTVAKISLMDQVVAIANLIVPANIFASLVNGDLLSIVMFSIPLGFAAAHSVHDGHDNLFLTFLKQVRDIFIVLLNGLLRVTPVAVVFLMGGSIARLNTNELSDVMSQVGYYIMAFHIGAVSHAFVCLPLLMFVWVRVNPYAYIQRLVPAYVFAFGCASSMATLPVAIECIQRAKVSRSLAHITMPFGTPVNMNAAGIYYPLAVVFMATMDGRTLSTINLVVLFFVSLLGCMSTAPLPSAALVYCITLWSTIFPGVPLPSSFPLVMTADVLLDRVSTMLNVNGNAIVTRILAEQIDETFEVRAAQLG</sequence>
<evidence type="ECO:0000313" key="10">
    <source>
        <dbReference type="EMBL" id="VFT87450.1"/>
    </source>
</evidence>
<evidence type="ECO:0000313" key="9">
    <source>
        <dbReference type="EMBL" id="KAF0698828.1"/>
    </source>
</evidence>
<keyword evidence="3" id="KW-1003">Cell membrane</keyword>
<dbReference type="OrthoDB" id="68212at2759"/>
<evidence type="ECO:0000256" key="8">
    <source>
        <dbReference type="SAM" id="MobiDB-lite"/>
    </source>
</evidence>
<dbReference type="Gene3D" id="1.10.3860.10">
    <property type="entry name" value="Sodium:dicarboxylate symporter"/>
    <property type="match status" value="1"/>
</dbReference>
<evidence type="ECO:0000256" key="4">
    <source>
        <dbReference type="ARBA" id="ARBA00022692"/>
    </source>
</evidence>
<gene>
    <name evidence="10" type="primary">Aste57867_10577</name>
    <name evidence="9" type="ORF">As57867_010537</name>
    <name evidence="10" type="ORF">ASTE57867_10577</name>
</gene>
<feature type="transmembrane region" description="Helical" evidence="7">
    <location>
        <begin position="353"/>
        <end position="374"/>
    </location>
</feature>
<proteinExistence type="inferred from homology"/>
<dbReference type="GO" id="GO:0015293">
    <property type="term" value="F:symporter activity"/>
    <property type="evidence" value="ECO:0007669"/>
    <property type="project" value="UniProtKB-UniRule"/>
</dbReference>
<dbReference type="PANTHER" id="PTHR42865">
    <property type="entry name" value="PROTON/GLUTAMATE-ASPARTATE SYMPORTER"/>
    <property type="match status" value="1"/>
</dbReference>
<feature type="region of interest" description="Disordered" evidence="8">
    <location>
        <begin position="30"/>
        <end position="49"/>
    </location>
</feature>
<keyword evidence="7" id="KW-0769">Symport</keyword>
<evidence type="ECO:0000256" key="6">
    <source>
        <dbReference type="ARBA" id="ARBA00023136"/>
    </source>
</evidence>
<dbReference type="EMBL" id="CAADRA010005239">
    <property type="protein sequence ID" value="VFT87450.1"/>
    <property type="molecule type" value="Genomic_DNA"/>
</dbReference>
<comment type="similarity">
    <text evidence="7">Belongs to the dicarboxylate/amino acid:cation symporter (DAACS) (TC 2.A.23) family.</text>
</comment>
<feature type="transmembrane region" description="Helical" evidence="7">
    <location>
        <begin position="394"/>
        <end position="419"/>
    </location>
</feature>
<keyword evidence="5 7" id="KW-1133">Transmembrane helix</keyword>
<comment type="subcellular location">
    <subcellularLocation>
        <location evidence="1">Cell membrane</location>
        <topology evidence="1">Multi-pass membrane protein</topology>
    </subcellularLocation>
    <subcellularLocation>
        <location evidence="7">Membrane</location>
        <topology evidence="7">Multi-pass membrane protein</topology>
    </subcellularLocation>
</comment>
<reference evidence="9" key="2">
    <citation type="submission" date="2019-06" db="EMBL/GenBank/DDBJ databases">
        <title>Genomics analysis of Aphanomyces spp. identifies a new class of oomycete effector associated with host adaptation.</title>
        <authorList>
            <person name="Gaulin E."/>
        </authorList>
    </citation>
    <scope>NUCLEOTIDE SEQUENCE</scope>
    <source>
        <strain evidence="9">CBS 578.67</strain>
    </source>
</reference>
<feature type="compositionally biased region" description="Polar residues" evidence="8">
    <location>
        <begin position="30"/>
        <end position="43"/>
    </location>
</feature>
<evidence type="ECO:0000256" key="7">
    <source>
        <dbReference type="RuleBase" id="RU361216"/>
    </source>
</evidence>
<dbReference type="PANTHER" id="PTHR42865:SF7">
    <property type="entry name" value="PROTON_GLUTAMATE-ASPARTATE SYMPORTER"/>
    <property type="match status" value="1"/>
</dbReference>
<feature type="transmembrane region" description="Helical" evidence="7">
    <location>
        <begin position="497"/>
        <end position="518"/>
    </location>
</feature>
<feature type="transmembrane region" description="Helical" evidence="7">
    <location>
        <begin position="161"/>
        <end position="182"/>
    </location>
</feature>
<evidence type="ECO:0000256" key="2">
    <source>
        <dbReference type="ARBA" id="ARBA00022448"/>
    </source>
</evidence>
<dbReference type="InterPro" id="IPR001991">
    <property type="entry name" value="Na-dicarboxylate_symporter"/>
</dbReference>
<feature type="transmembrane region" description="Helical" evidence="7">
    <location>
        <begin position="194"/>
        <end position="215"/>
    </location>
</feature>
<name>A0A485KQU2_9STRA</name>